<dbReference type="GO" id="GO:0017148">
    <property type="term" value="P:negative regulation of translation"/>
    <property type="evidence" value="ECO:0007669"/>
    <property type="project" value="UniProtKB-KW"/>
</dbReference>
<dbReference type="OMA" id="GNNHWNS"/>
<dbReference type="PANTHER" id="PTHR22922">
    <property type="entry name" value="GPI-ANCHORED PROTEIN P137"/>
    <property type="match status" value="1"/>
</dbReference>
<evidence type="ECO:0000259" key="9">
    <source>
        <dbReference type="Pfam" id="PF18293"/>
    </source>
</evidence>
<feature type="compositionally biased region" description="Low complexity" evidence="7">
    <location>
        <begin position="560"/>
        <end position="573"/>
    </location>
</feature>
<dbReference type="InterPro" id="IPR022070">
    <property type="entry name" value="Caprin-1_C"/>
</dbReference>
<evidence type="ECO:0000256" key="7">
    <source>
        <dbReference type="SAM" id="MobiDB-lite"/>
    </source>
</evidence>
<dbReference type="Ensembl" id="ENSMMOT00000016334.1">
    <property type="protein sequence ID" value="ENSMMOP00000016068.1"/>
    <property type="gene ID" value="ENSMMOG00000012262.1"/>
</dbReference>
<dbReference type="Proteomes" id="UP000261620">
    <property type="component" value="Unplaced"/>
</dbReference>
<feature type="domain" description="Cytoplasmic activation/proliferation-associated protein-1 C term" evidence="8">
    <location>
        <begin position="349"/>
        <end position="578"/>
    </location>
</feature>
<accession>A0A3Q3WM25</accession>
<feature type="compositionally biased region" description="Low complexity" evidence="7">
    <location>
        <begin position="408"/>
        <end position="423"/>
    </location>
</feature>
<evidence type="ECO:0000256" key="2">
    <source>
        <dbReference type="ARBA" id="ARBA00007950"/>
    </source>
</evidence>
<feature type="region of interest" description="Disordered" evidence="7">
    <location>
        <begin position="529"/>
        <end position="649"/>
    </location>
</feature>
<sequence>MPSVMNANGTVQSVSPDVGSAPGSMGNFTLGGQTEVLKQVLGVIDKKARNMEKKKSKLDDYQVRKINGERLNHDQLEALSKYQEITNNLEFARELHKTFITLGQDIQKMVKKSVRREQLQREEVEQRRLKTVLELQFILDRLGDEAVRQDLKQGVGGSPLLTDADLTAFDEFYKLVGPDRDQNIRLVEQYEGASVHLWDLLEGKDKAVVGTTYKALKETFDRIVLSGYFDRIPSHQNGVCEDEEDEEPASVAAVAVAESSEAEEQAEFTEPIAVETTEFVNRQFIPDGTYSSSEKEQGDEWTTETEVLWGSLQQQPVQPASSPVALETHPLNLTSSVPATDPMARKQVVQDLMAQMQGMYNFMQDSMLEFDGQPIDPAIVSAQPMKPAQNMDLPQMVCPPVHPESRLTQPNTVPVQPEPTQVPIVSPTPPPMYQSSHTPDPRPSTEPIDPIQTSLSLSSEQPPPSTALPPASQTQVFQPVSKAPHSSGINVNAAPFQSMQTVFNLNAPVPPASETEALNQASQYQNSYNQAFSSQSQHPVEQTEMQSEQLQSVVGAFHSQDQPGGHQQPSQQGPGFGRGVINGYRGGYDSYRPPFANTPNSGYGPTQFNTPRDYSNGNYQRDGYQQNYKRGAGQGPRGVSRGSTQAVRS</sequence>
<dbReference type="GO" id="GO:0005737">
    <property type="term" value="C:cytoplasm"/>
    <property type="evidence" value="ECO:0007669"/>
    <property type="project" value="UniProtKB-SubCell"/>
</dbReference>
<dbReference type="Pfam" id="PF18293">
    <property type="entry name" value="Caprin-1_dimer"/>
    <property type="match status" value="1"/>
</dbReference>
<evidence type="ECO:0000313" key="10">
    <source>
        <dbReference type="Ensembl" id="ENSMMOP00000016068.1"/>
    </source>
</evidence>
<evidence type="ECO:0000256" key="6">
    <source>
        <dbReference type="ARBA" id="ARBA00023193"/>
    </source>
</evidence>
<dbReference type="PANTHER" id="PTHR22922:SF3">
    <property type="entry name" value="CAPRIN-1"/>
    <property type="match status" value="1"/>
</dbReference>
<feature type="region of interest" description="Disordered" evidence="7">
    <location>
        <begin position="1"/>
        <end position="22"/>
    </location>
</feature>
<evidence type="ECO:0000256" key="1">
    <source>
        <dbReference type="ARBA" id="ARBA00004496"/>
    </source>
</evidence>
<feature type="compositionally biased region" description="Polar residues" evidence="7">
    <location>
        <begin position="597"/>
        <end position="628"/>
    </location>
</feature>
<feature type="region of interest" description="Disordered" evidence="7">
    <location>
        <begin position="390"/>
        <end position="485"/>
    </location>
</feature>
<keyword evidence="5" id="KW-0694">RNA-binding</keyword>
<evidence type="ECO:0000259" key="8">
    <source>
        <dbReference type="Pfam" id="PF12287"/>
    </source>
</evidence>
<evidence type="ECO:0000313" key="11">
    <source>
        <dbReference type="Proteomes" id="UP000261620"/>
    </source>
</evidence>
<reference evidence="10" key="1">
    <citation type="submission" date="2025-08" db="UniProtKB">
        <authorList>
            <consortium name="Ensembl"/>
        </authorList>
    </citation>
    <scope>IDENTIFICATION</scope>
</reference>
<feature type="compositionally biased region" description="Polar residues" evidence="7">
    <location>
        <begin position="532"/>
        <end position="552"/>
    </location>
</feature>
<keyword evidence="4" id="KW-0221">Differentiation</keyword>
<reference evidence="10" key="2">
    <citation type="submission" date="2025-09" db="UniProtKB">
        <authorList>
            <consortium name="Ensembl"/>
        </authorList>
    </citation>
    <scope>IDENTIFICATION</scope>
</reference>
<keyword evidence="3" id="KW-0963">Cytoplasm</keyword>
<feature type="compositionally biased region" description="Polar residues" evidence="7">
    <location>
        <begin position="1"/>
        <end position="15"/>
    </location>
</feature>
<evidence type="ECO:0000256" key="5">
    <source>
        <dbReference type="ARBA" id="ARBA00022884"/>
    </source>
</evidence>
<dbReference type="STRING" id="94237.ENSMMOP00000016068"/>
<organism evidence="10 11">
    <name type="scientific">Mola mola</name>
    <name type="common">Ocean sunfish</name>
    <name type="synonym">Tetraodon mola</name>
    <dbReference type="NCBI Taxonomy" id="94237"/>
    <lineage>
        <taxon>Eukaryota</taxon>
        <taxon>Metazoa</taxon>
        <taxon>Chordata</taxon>
        <taxon>Craniata</taxon>
        <taxon>Vertebrata</taxon>
        <taxon>Euteleostomi</taxon>
        <taxon>Actinopterygii</taxon>
        <taxon>Neopterygii</taxon>
        <taxon>Teleostei</taxon>
        <taxon>Neoteleostei</taxon>
        <taxon>Acanthomorphata</taxon>
        <taxon>Eupercaria</taxon>
        <taxon>Tetraodontiformes</taxon>
        <taxon>Molidae</taxon>
        <taxon>Mola</taxon>
    </lineage>
</organism>
<keyword evidence="11" id="KW-1185">Reference proteome</keyword>
<comment type="subcellular location">
    <subcellularLocation>
        <location evidence="1">Cytoplasm</location>
    </subcellularLocation>
</comment>
<dbReference type="Pfam" id="PF12287">
    <property type="entry name" value="Caprin-1_C"/>
    <property type="match status" value="1"/>
</dbReference>
<dbReference type="GO" id="GO:0003723">
    <property type="term" value="F:RNA binding"/>
    <property type="evidence" value="ECO:0007669"/>
    <property type="project" value="UniProtKB-KW"/>
</dbReference>
<feature type="domain" description="Caprin-1 dimerization" evidence="9">
    <location>
        <begin position="115"/>
        <end position="230"/>
    </location>
</feature>
<comment type="similarity">
    <text evidence="2">Belongs to the caprin family.</text>
</comment>
<proteinExistence type="inferred from homology"/>
<protein>
    <submittedName>
        <fullName evidence="10">Uncharacterized protein</fullName>
    </submittedName>
</protein>
<keyword evidence="6" id="KW-0652">Protein synthesis inhibitor</keyword>
<dbReference type="GO" id="GO:0030154">
    <property type="term" value="P:cell differentiation"/>
    <property type="evidence" value="ECO:0007669"/>
    <property type="project" value="UniProtKB-KW"/>
</dbReference>
<dbReference type="InterPro" id="IPR028816">
    <property type="entry name" value="Caprin"/>
</dbReference>
<evidence type="ECO:0000256" key="4">
    <source>
        <dbReference type="ARBA" id="ARBA00022782"/>
    </source>
</evidence>
<dbReference type="AlphaFoldDB" id="A0A3Q3WM25"/>
<evidence type="ECO:0000256" key="3">
    <source>
        <dbReference type="ARBA" id="ARBA00022490"/>
    </source>
</evidence>
<dbReference type="InterPro" id="IPR041637">
    <property type="entry name" value="Caprin-1_dimer"/>
</dbReference>
<name>A0A3Q3WM25_MOLML</name>
<feature type="compositionally biased region" description="Gly residues" evidence="7">
    <location>
        <begin position="574"/>
        <end position="586"/>
    </location>
</feature>